<dbReference type="CDD" id="cd20339">
    <property type="entry name" value="BRcat_RBR_RNF216"/>
    <property type="match status" value="1"/>
</dbReference>
<dbReference type="PANTHER" id="PTHR22770:SF47">
    <property type="entry name" value="E3 UBIQUITIN-PROTEIN LIGASE RNF216"/>
    <property type="match status" value="1"/>
</dbReference>
<evidence type="ECO:0000256" key="3">
    <source>
        <dbReference type="ARBA" id="ARBA00022771"/>
    </source>
</evidence>
<dbReference type="AlphaFoldDB" id="A0A5J4U8Z1"/>
<sequence length="406" mass="47563">VQAHSGEQQFEEQLMETIVQMNGQYPKKKQQSGIKKISEKKLREAKGDTNEIYKHLTWLYLWNEFGKVPLEELYNALQKFNFHLFPCVEYLEQNFKFRGRSGNIEDRKFTLLPFNRNYVTINLEEDDEFRNEYILVEKMRLRLQIIQKLEKQNEENQIGLYECPICTLKYPMDDIVQCTQGHMICQFCVEDNVISGLEQGKVFIDCIAEGDCKGHYSESILLSCLSDDDLFRLDSIRMNQEIGNILKMMKGVVECPHCEYKAIIEDENNFIFECKNPRCGKKTCRKCWKDAHTPFKCKKELEDAAEQMRKFVEEYMTNAASCQCENCHARLVKEVGANVGNTFATYARRLLTKKARIRISRILQGILNKLEMLNAPYMKIQLLKMNVGHKKLELQQKQSGENYIQA</sequence>
<dbReference type="GO" id="GO:0004180">
    <property type="term" value="F:carboxypeptidase activity"/>
    <property type="evidence" value="ECO:0007669"/>
    <property type="project" value="UniProtKB-KW"/>
</dbReference>
<protein>
    <submittedName>
        <fullName evidence="6">Putative serine carboxypeptidase</fullName>
    </submittedName>
</protein>
<comment type="pathway">
    <text evidence="1">Protein modification; protein ubiquitination.</text>
</comment>
<dbReference type="SUPFAM" id="SSF57850">
    <property type="entry name" value="RING/U-box"/>
    <property type="match status" value="1"/>
</dbReference>
<keyword evidence="6" id="KW-0645">Protease</keyword>
<keyword evidence="5" id="KW-0862">Zinc</keyword>
<dbReference type="InterPro" id="IPR047545">
    <property type="entry name" value="BRcat_RBR_RNF216"/>
</dbReference>
<keyword evidence="6" id="KW-0121">Carboxypeptidase</keyword>
<dbReference type="Proteomes" id="UP000324800">
    <property type="component" value="Unassembled WGS sequence"/>
</dbReference>
<proteinExistence type="predicted"/>
<reference evidence="6 7" key="1">
    <citation type="submission" date="2019-03" db="EMBL/GenBank/DDBJ databases">
        <title>Single cell metagenomics reveals metabolic interactions within the superorganism composed of flagellate Streblomastix strix and complex community of Bacteroidetes bacteria on its surface.</title>
        <authorList>
            <person name="Treitli S.C."/>
            <person name="Kolisko M."/>
            <person name="Husnik F."/>
            <person name="Keeling P."/>
            <person name="Hampl V."/>
        </authorList>
    </citation>
    <scope>NUCLEOTIDE SEQUENCE [LARGE SCALE GENOMIC DNA]</scope>
    <source>
        <strain evidence="6">ST1C</strain>
    </source>
</reference>
<keyword evidence="4" id="KW-0833">Ubl conjugation pathway</keyword>
<keyword evidence="6" id="KW-0378">Hydrolase</keyword>
<keyword evidence="3" id="KW-0863">Zinc-finger</keyword>
<dbReference type="InterPro" id="IPR051628">
    <property type="entry name" value="LUBAC_E3_Ligases"/>
</dbReference>
<comment type="caution">
    <text evidence="6">The sequence shown here is derived from an EMBL/GenBank/DDBJ whole genome shotgun (WGS) entry which is preliminary data.</text>
</comment>
<dbReference type="GO" id="GO:0008270">
    <property type="term" value="F:zinc ion binding"/>
    <property type="evidence" value="ECO:0007669"/>
    <property type="project" value="UniProtKB-KW"/>
</dbReference>
<evidence type="ECO:0000256" key="4">
    <source>
        <dbReference type="ARBA" id="ARBA00022786"/>
    </source>
</evidence>
<name>A0A5J4U8Z1_9EUKA</name>
<keyword evidence="2" id="KW-0479">Metal-binding</keyword>
<evidence type="ECO:0000256" key="2">
    <source>
        <dbReference type="ARBA" id="ARBA00022723"/>
    </source>
</evidence>
<dbReference type="EMBL" id="SNRW01018744">
    <property type="protein sequence ID" value="KAA6367047.1"/>
    <property type="molecule type" value="Genomic_DNA"/>
</dbReference>
<evidence type="ECO:0000256" key="5">
    <source>
        <dbReference type="ARBA" id="ARBA00022833"/>
    </source>
</evidence>
<evidence type="ECO:0000313" key="6">
    <source>
        <dbReference type="EMBL" id="KAA6367047.1"/>
    </source>
</evidence>
<evidence type="ECO:0000256" key="1">
    <source>
        <dbReference type="ARBA" id="ARBA00004906"/>
    </source>
</evidence>
<dbReference type="OrthoDB" id="10009520at2759"/>
<dbReference type="PANTHER" id="PTHR22770">
    <property type="entry name" value="UBIQUITIN CONJUGATING ENZYME 7 INTERACTING PROTEIN-RELATED"/>
    <property type="match status" value="1"/>
</dbReference>
<evidence type="ECO:0000313" key="7">
    <source>
        <dbReference type="Proteomes" id="UP000324800"/>
    </source>
</evidence>
<gene>
    <name evidence="6" type="ORF">EZS28_037426</name>
</gene>
<accession>A0A5J4U8Z1</accession>
<feature type="non-terminal residue" evidence="6">
    <location>
        <position position="1"/>
    </location>
</feature>
<organism evidence="6 7">
    <name type="scientific">Streblomastix strix</name>
    <dbReference type="NCBI Taxonomy" id="222440"/>
    <lineage>
        <taxon>Eukaryota</taxon>
        <taxon>Metamonada</taxon>
        <taxon>Preaxostyla</taxon>
        <taxon>Oxymonadida</taxon>
        <taxon>Streblomastigidae</taxon>
        <taxon>Streblomastix</taxon>
    </lineage>
</organism>